<dbReference type="PANTHER" id="PTHR30566">
    <property type="entry name" value="YNAI-RELATED MECHANOSENSITIVE ION CHANNEL"/>
    <property type="match status" value="1"/>
</dbReference>
<feature type="transmembrane region" description="Helical" evidence="6">
    <location>
        <begin position="252"/>
        <end position="273"/>
    </location>
</feature>
<dbReference type="eggNOG" id="COG0668">
    <property type="taxonomic scope" value="Bacteria"/>
</dbReference>
<dbReference type="RefSeq" id="WP_021286595.1">
    <property type="nucleotide sequence ID" value="NZ_AUPZ01000002.1"/>
</dbReference>
<feature type="domain" description="Mechanosensitive ion channel MscS" evidence="8">
    <location>
        <begin position="331"/>
        <end position="412"/>
    </location>
</feature>
<organism evidence="9 10">
    <name type="scientific">Sulfurimonas hongkongensis</name>
    <dbReference type="NCBI Taxonomy" id="1172190"/>
    <lineage>
        <taxon>Bacteria</taxon>
        <taxon>Pseudomonadati</taxon>
        <taxon>Campylobacterota</taxon>
        <taxon>Epsilonproteobacteria</taxon>
        <taxon>Campylobacterales</taxon>
        <taxon>Sulfurimonadaceae</taxon>
        <taxon>Sulfurimonas</taxon>
    </lineage>
</organism>
<dbReference type="GO" id="GO:0016020">
    <property type="term" value="C:membrane"/>
    <property type="evidence" value="ECO:0007669"/>
    <property type="project" value="UniProtKB-SubCell"/>
</dbReference>
<comment type="subcellular location">
    <subcellularLocation>
        <location evidence="1">Membrane</location>
    </subcellularLocation>
</comment>
<keyword evidence="3 6" id="KW-1133">Transmembrane helix</keyword>
<dbReference type="PATRIC" id="fig|1172190.3.peg.303"/>
<feature type="chain" id="PRO_5004578070" evidence="7">
    <location>
        <begin position="18"/>
        <end position="546"/>
    </location>
</feature>
<keyword evidence="7" id="KW-0732">Signal</keyword>
<dbReference type="Gene3D" id="2.30.30.60">
    <property type="match status" value="1"/>
</dbReference>
<comment type="caution">
    <text evidence="9">The sequence shown here is derived from an EMBL/GenBank/DDBJ whole genome shotgun (WGS) entry which is preliminary data.</text>
</comment>
<keyword evidence="5" id="KW-0175">Coiled coil</keyword>
<dbReference type="STRING" id="1172190.M947_01570"/>
<evidence type="ECO:0000313" key="9">
    <source>
        <dbReference type="EMBL" id="EQB40515.1"/>
    </source>
</evidence>
<evidence type="ECO:0000256" key="7">
    <source>
        <dbReference type="SAM" id="SignalP"/>
    </source>
</evidence>
<evidence type="ECO:0000256" key="5">
    <source>
        <dbReference type="SAM" id="Coils"/>
    </source>
</evidence>
<dbReference type="InterPro" id="IPR023408">
    <property type="entry name" value="MscS_beta-dom_sf"/>
</dbReference>
<evidence type="ECO:0000256" key="4">
    <source>
        <dbReference type="ARBA" id="ARBA00023136"/>
    </source>
</evidence>
<keyword evidence="4 6" id="KW-0472">Membrane</keyword>
<dbReference type="InterPro" id="IPR006685">
    <property type="entry name" value="MscS_channel_2nd"/>
</dbReference>
<keyword evidence="10" id="KW-1185">Reference proteome</keyword>
<evidence type="ECO:0000256" key="1">
    <source>
        <dbReference type="ARBA" id="ARBA00004370"/>
    </source>
</evidence>
<evidence type="ECO:0000313" key="10">
    <source>
        <dbReference type="Proteomes" id="UP000015520"/>
    </source>
</evidence>
<name>T0JHC4_9BACT</name>
<accession>T0JHC4</accession>
<reference evidence="9 10" key="1">
    <citation type="submission" date="2013-07" db="EMBL/GenBank/DDBJ databases">
        <title>Sulfurimonas hongkongensis AST-10 Genome Sequencing.</title>
        <authorList>
            <person name="Cai L."/>
            <person name="Zhang T."/>
        </authorList>
    </citation>
    <scope>NUCLEOTIDE SEQUENCE [LARGE SCALE GENOMIC DNA]</scope>
    <source>
        <strain evidence="9 10">AST-10</strain>
    </source>
</reference>
<dbReference type="Pfam" id="PF00924">
    <property type="entry name" value="MS_channel_2nd"/>
    <property type="match status" value="1"/>
</dbReference>
<feature type="coiled-coil region" evidence="5">
    <location>
        <begin position="166"/>
        <end position="226"/>
    </location>
</feature>
<gene>
    <name evidence="9" type="ORF">M947_01570</name>
</gene>
<dbReference type="PANTHER" id="PTHR30566:SF5">
    <property type="entry name" value="MECHANOSENSITIVE ION CHANNEL PROTEIN 1, MITOCHONDRIAL-RELATED"/>
    <property type="match status" value="1"/>
</dbReference>
<evidence type="ECO:0000256" key="3">
    <source>
        <dbReference type="ARBA" id="ARBA00022989"/>
    </source>
</evidence>
<dbReference type="OrthoDB" id="5337452at2"/>
<dbReference type="GO" id="GO:0008381">
    <property type="term" value="F:mechanosensitive monoatomic ion channel activity"/>
    <property type="evidence" value="ECO:0007669"/>
    <property type="project" value="UniProtKB-ARBA"/>
</dbReference>
<keyword evidence="2 6" id="KW-0812">Transmembrane</keyword>
<dbReference type="Proteomes" id="UP000015520">
    <property type="component" value="Unassembled WGS sequence"/>
</dbReference>
<sequence>MKIIFFLFLLLSSIVFAETEPIEKLSKEQLQKIEQEQEQQRLKRISEYLNRLKKLEEDISKERVWTKSYASYLTSLDVRESLQKIKDRIKFLKNKKKKTISEQDELNAIISKEKILTIQIEKFKEKDSAPFSTLITPPSIEDTPSITNPFDIFTGISLIKTLNSDFNDYIKRKDELTQLINLLRKESEIYKEIAALDTEKKYEKEIEKKHKQLERFETALETMEVASEVYQKRLEIIEININKDIEVQVLKLAKIGVVILVVFFIFFTLKLIVKKYITDNERFYMTNKIITFLNVTLIILILFFNYIENASYLVTILGFASAGIAIAMKDWFMSILGWLVVVIGGSIHVGDRIRVDLAGMKYVGDVMDISLLRMTILEDITLTAVSDNRRAGRIIFIPNNYVFTHMIANYTHSTLKTVWDGVHITITFESNHKKAMHIAKEIVKKYSKGYTDITRKQLNKLRNQYSLKNTNVEPRIFSFIKENGVSIDSWYLTNAYATLTLRSVISVEIVDAFNKEDDITIAYPTQRLHLNNETKKEPPFDIGETI</sequence>
<evidence type="ECO:0000256" key="6">
    <source>
        <dbReference type="SAM" id="Phobius"/>
    </source>
</evidence>
<dbReference type="EMBL" id="AUPZ01000002">
    <property type="protein sequence ID" value="EQB40515.1"/>
    <property type="molecule type" value="Genomic_DNA"/>
</dbReference>
<proteinExistence type="predicted"/>
<protein>
    <submittedName>
        <fullName evidence="9">Membrane protein</fullName>
    </submittedName>
</protein>
<evidence type="ECO:0000259" key="8">
    <source>
        <dbReference type="Pfam" id="PF00924"/>
    </source>
</evidence>
<dbReference type="AlphaFoldDB" id="T0JHC4"/>
<evidence type="ECO:0000256" key="2">
    <source>
        <dbReference type="ARBA" id="ARBA00022692"/>
    </source>
</evidence>
<dbReference type="InterPro" id="IPR010920">
    <property type="entry name" value="LSM_dom_sf"/>
</dbReference>
<feature type="signal peptide" evidence="7">
    <location>
        <begin position="1"/>
        <end position="17"/>
    </location>
</feature>
<dbReference type="SUPFAM" id="SSF50182">
    <property type="entry name" value="Sm-like ribonucleoproteins"/>
    <property type="match status" value="1"/>
</dbReference>